<accession>A0AB34IPW5</accession>
<reference evidence="3 4" key="1">
    <citation type="journal article" date="2024" name="Science">
        <title>Giant polyketide synthase enzymes in the biosynthesis of giant marine polyether toxins.</title>
        <authorList>
            <person name="Fallon T.R."/>
            <person name="Shende V.V."/>
            <person name="Wierzbicki I.H."/>
            <person name="Pendleton A.L."/>
            <person name="Watervoot N.F."/>
            <person name="Auber R.P."/>
            <person name="Gonzalez D.J."/>
            <person name="Wisecaver J.H."/>
            <person name="Moore B.S."/>
        </authorList>
    </citation>
    <scope>NUCLEOTIDE SEQUENCE [LARGE SCALE GENOMIC DNA]</scope>
    <source>
        <strain evidence="3 4">12B1</strain>
    </source>
</reference>
<sequence>MPSAADAPSAAGAAAPSAPTPAPPKSSGTGIRVVLGVALVLALNHLFNEAMDESGLHVAIVTGTLPPAATRSALALATFHDDVARRADAAMRDDRGLVRSEVLQHRKAEAMYSFVTVHRREIVAEEAAASARAAGVAHLSAPELYRTVFPERARWRQREHTTEDGMHAPVGFVELLTQQTVFSVSSGQVDALKHSWIDLGYNSLGEPGVVRCDLLQHASNPTTFLARKVFRGQHAVEAHESSAHFLRWHQAMLGGAVPAVLVQESILLNAVHPRTSAVPFQSAWTTF</sequence>
<evidence type="ECO:0000313" key="4">
    <source>
        <dbReference type="Proteomes" id="UP001515480"/>
    </source>
</evidence>
<comment type="caution">
    <text evidence="3">The sequence shown here is derived from an EMBL/GenBank/DDBJ whole genome shotgun (WGS) entry which is preliminary data.</text>
</comment>
<organism evidence="3 4">
    <name type="scientific">Prymnesium parvum</name>
    <name type="common">Toxic golden alga</name>
    <dbReference type="NCBI Taxonomy" id="97485"/>
    <lineage>
        <taxon>Eukaryota</taxon>
        <taxon>Haptista</taxon>
        <taxon>Haptophyta</taxon>
        <taxon>Prymnesiophyceae</taxon>
        <taxon>Prymnesiales</taxon>
        <taxon>Prymnesiaceae</taxon>
        <taxon>Prymnesium</taxon>
    </lineage>
</organism>
<evidence type="ECO:0000259" key="2">
    <source>
        <dbReference type="Pfam" id="PF03992"/>
    </source>
</evidence>
<dbReference type="Pfam" id="PF03992">
    <property type="entry name" value="ABM"/>
    <property type="match status" value="1"/>
</dbReference>
<feature type="compositionally biased region" description="Low complexity" evidence="1">
    <location>
        <begin position="1"/>
        <end position="17"/>
    </location>
</feature>
<proteinExistence type="predicted"/>
<dbReference type="AlphaFoldDB" id="A0AB34IPW5"/>
<protein>
    <recommendedName>
        <fullName evidence="2">ABM domain-containing protein</fullName>
    </recommendedName>
</protein>
<dbReference type="InterPro" id="IPR007138">
    <property type="entry name" value="ABM_dom"/>
</dbReference>
<name>A0AB34IPW5_PRYPA</name>
<dbReference type="SUPFAM" id="SSF54909">
    <property type="entry name" value="Dimeric alpha+beta barrel"/>
    <property type="match status" value="1"/>
</dbReference>
<feature type="domain" description="ABM" evidence="2">
    <location>
        <begin position="177"/>
        <end position="250"/>
    </location>
</feature>
<dbReference type="EMBL" id="JBGBPQ010000020">
    <property type="protein sequence ID" value="KAL1504075.1"/>
    <property type="molecule type" value="Genomic_DNA"/>
</dbReference>
<keyword evidence="4" id="KW-1185">Reference proteome</keyword>
<feature type="region of interest" description="Disordered" evidence="1">
    <location>
        <begin position="1"/>
        <end position="27"/>
    </location>
</feature>
<dbReference type="Gene3D" id="3.30.70.100">
    <property type="match status" value="1"/>
</dbReference>
<evidence type="ECO:0000313" key="3">
    <source>
        <dbReference type="EMBL" id="KAL1504075.1"/>
    </source>
</evidence>
<dbReference type="InterPro" id="IPR011008">
    <property type="entry name" value="Dimeric_a/b-barrel"/>
</dbReference>
<evidence type="ECO:0000256" key="1">
    <source>
        <dbReference type="SAM" id="MobiDB-lite"/>
    </source>
</evidence>
<gene>
    <name evidence="3" type="ORF">AB1Y20_010485</name>
</gene>
<dbReference type="Proteomes" id="UP001515480">
    <property type="component" value="Unassembled WGS sequence"/>
</dbReference>